<dbReference type="PROSITE" id="PS51318">
    <property type="entry name" value="TAT"/>
    <property type="match status" value="1"/>
</dbReference>
<keyword evidence="3" id="KW-0732">Signal</keyword>
<feature type="chain" id="PRO_5039545772" evidence="3">
    <location>
        <begin position="33"/>
        <end position="224"/>
    </location>
</feature>
<reference evidence="4" key="1">
    <citation type="submission" date="2020-09" db="EMBL/GenBank/DDBJ databases">
        <title>Whole genome shotgun sequence of Streptomyces xanthophaeus NBRC 12829.</title>
        <authorList>
            <person name="Komaki H."/>
            <person name="Tamura T."/>
        </authorList>
    </citation>
    <scope>NUCLEOTIDE SEQUENCE</scope>
    <source>
        <strain evidence="4">NBRC 12829</strain>
    </source>
</reference>
<sequence>MSTVSRRTLVRAAAVTACAGSLLALPAAAALAEGVPAASSAHSAAPQRTLVKSLSLADGVSTAKVYRVAEGVYRADILTSDGRTATTLNSRDGVTAVGSAGELHAALDSEGRLTSWVGDAPARGGDHTVAGDGYKTGTRGAGTGGGQVVPASVPRPGPATGTDTSSGGADGRSVADGRGDVLRLETLADGPGEGVLLLAAGGGIAAIGAAGLGFAMLRRGRTNG</sequence>
<dbReference type="AlphaFoldDB" id="A0A919H1M8"/>
<evidence type="ECO:0000256" key="3">
    <source>
        <dbReference type="SAM" id="SignalP"/>
    </source>
</evidence>
<keyword evidence="2" id="KW-1133">Transmembrane helix</keyword>
<dbReference type="RefSeq" id="WP_031150581.1">
    <property type="nucleotide sequence ID" value="NZ_BNEE01000006.1"/>
</dbReference>
<accession>A0A919H1M8</accession>
<feature type="region of interest" description="Disordered" evidence="1">
    <location>
        <begin position="137"/>
        <end position="176"/>
    </location>
</feature>
<evidence type="ECO:0000256" key="1">
    <source>
        <dbReference type="SAM" id="MobiDB-lite"/>
    </source>
</evidence>
<feature type="compositionally biased region" description="Low complexity" evidence="1">
    <location>
        <begin position="158"/>
        <end position="167"/>
    </location>
</feature>
<dbReference type="EMBL" id="BNEE01000006">
    <property type="protein sequence ID" value="GHI87397.1"/>
    <property type="molecule type" value="Genomic_DNA"/>
</dbReference>
<keyword evidence="2" id="KW-0812">Transmembrane</keyword>
<proteinExistence type="predicted"/>
<evidence type="ECO:0000256" key="2">
    <source>
        <dbReference type="SAM" id="Phobius"/>
    </source>
</evidence>
<dbReference type="Proteomes" id="UP000600026">
    <property type="component" value="Unassembled WGS sequence"/>
</dbReference>
<feature type="transmembrane region" description="Helical" evidence="2">
    <location>
        <begin position="195"/>
        <end position="217"/>
    </location>
</feature>
<gene>
    <name evidence="4" type="ORF">Sxan_47610</name>
</gene>
<keyword evidence="2" id="KW-0472">Membrane</keyword>
<evidence type="ECO:0000313" key="4">
    <source>
        <dbReference type="EMBL" id="GHI87397.1"/>
    </source>
</evidence>
<dbReference type="InterPro" id="IPR006311">
    <property type="entry name" value="TAT_signal"/>
</dbReference>
<keyword evidence="5" id="KW-1185">Reference proteome</keyword>
<dbReference type="OrthoDB" id="4331416at2"/>
<protein>
    <submittedName>
        <fullName evidence="4">Uncharacterized protein</fullName>
    </submittedName>
</protein>
<feature type="signal peptide" evidence="3">
    <location>
        <begin position="1"/>
        <end position="32"/>
    </location>
</feature>
<comment type="caution">
    <text evidence="4">The sequence shown here is derived from an EMBL/GenBank/DDBJ whole genome shotgun (WGS) entry which is preliminary data.</text>
</comment>
<name>A0A919H1M8_9ACTN</name>
<organism evidence="4 5">
    <name type="scientific">Streptomyces xanthophaeus</name>
    <dbReference type="NCBI Taxonomy" id="67385"/>
    <lineage>
        <taxon>Bacteria</taxon>
        <taxon>Bacillati</taxon>
        <taxon>Actinomycetota</taxon>
        <taxon>Actinomycetes</taxon>
        <taxon>Kitasatosporales</taxon>
        <taxon>Streptomycetaceae</taxon>
        <taxon>Streptomyces</taxon>
    </lineage>
</organism>
<evidence type="ECO:0000313" key="5">
    <source>
        <dbReference type="Proteomes" id="UP000600026"/>
    </source>
</evidence>